<dbReference type="Pfam" id="PF07730">
    <property type="entry name" value="HisKA_3"/>
    <property type="match status" value="1"/>
</dbReference>
<protein>
    <recommendedName>
        <fullName evidence="2">histidine kinase</fullName>
        <ecNumber evidence="2">2.7.13.3</ecNumber>
    </recommendedName>
</protein>
<dbReference type="Proteomes" id="UP000199039">
    <property type="component" value="Unassembled WGS sequence"/>
</dbReference>
<sequence length="494" mass="52943">MTVIFAPVAGWHIDPWGGNGGGAWPPRGPPGSDTFPAPSTRGRTGRARRSSLRTSPPGARHRTVVTVTDSPPQALPPQAPVPDTRATMQPREGQPRPTRPPWVRDVIVALVVGGIWFLAVRLADQGGYWHPRWISTYWWAGAWMVFALAGRRTIPWTVFWLTMLCYPLGYRTGLQSDFHVLPILIAAFGATHSARVRPAVAVVVAGAAGLSLRLRGGPAITSGWDLRALGFDFQGRPSTVLVMFALTTGAVALGVVMHRLALSSQSLINQNAELQRLQGVVAEQAVSAERLRIARELHDVVAHHMSAIVIRAQAATRVAPNQPDAPLLATEWIAEAGKDALKAMRTIVDMLRESPGEGGALTPAPRLDDLRGAAQRMAQAGLDVTVMIPEVNLALGPAAELALVRIAQESLTNVLLHSTATTATLSLSRRPRHIVLTVHDPGPARPPTQPGEARRDGNGVRNMGERAVTCGGRFSAGPDPDGGWLVRAHLPKDL</sequence>
<feature type="domain" description="Signal transduction histidine kinase subgroup 3 dimerisation and phosphoacceptor" evidence="11">
    <location>
        <begin position="289"/>
        <end position="354"/>
    </location>
</feature>
<keyword evidence="8" id="KW-0902">Two-component regulatory system</keyword>
<feature type="transmembrane region" description="Helical" evidence="10">
    <location>
        <begin position="106"/>
        <end position="123"/>
    </location>
</feature>
<evidence type="ECO:0000256" key="6">
    <source>
        <dbReference type="ARBA" id="ARBA00022777"/>
    </source>
</evidence>
<keyword evidence="10" id="KW-0812">Transmembrane</keyword>
<comment type="catalytic activity">
    <reaction evidence="1">
        <text>ATP + protein L-histidine = ADP + protein N-phospho-L-histidine.</text>
        <dbReference type="EC" id="2.7.13.3"/>
    </reaction>
</comment>
<keyword evidence="3" id="KW-0597">Phosphoprotein</keyword>
<evidence type="ECO:0000256" key="1">
    <source>
        <dbReference type="ARBA" id="ARBA00000085"/>
    </source>
</evidence>
<evidence type="ECO:0000256" key="3">
    <source>
        <dbReference type="ARBA" id="ARBA00022553"/>
    </source>
</evidence>
<dbReference type="PANTHER" id="PTHR24421">
    <property type="entry name" value="NITRATE/NITRITE SENSOR PROTEIN NARX-RELATED"/>
    <property type="match status" value="1"/>
</dbReference>
<evidence type="ECO:0000256" key="4">
    <source>
        <dbReference type="ARBA" id="ARBA00022679"/>
    </source>
</evidence>
<dbReference type="SUPFAM" id="SSF55874">
    <property type="entry name" value="ATPase domain of HSP90 chaperone/DNA topoisomerase II/histidine kinase"/>
    <property type="match status" value="1"/>
</dbReference>
<accession>A0A1G6QF59</accession>
<dbReference type="Gene3D" id="3.30.565.10">
    <property type="entry name" value="Histidine kinase-like ATPase, C-terminal domain"/>
    <property type="match status" value="1"/>
</dbReference>
<keyword evidence="10" id="KW-1133">Transmembrane helix</keyword>
<evidence type="ECO:0000256" key="9">
    <source>
        <dbReference type="SAM" id="MobiDB-lite"/>
    </source>
</evidence>
<dbReference type="GO" id="GO:0000155">
    <property type="term" value="F:phosphorelay sensor kinase activity"/>
    <property type="evidence" value="ECO:0007669"/>
    <property type="project" value="InterPro"/>
</dbReference>
<keyword evidence="4" id="KW-0808">Transferase</keyword>
<keyword evidence="7" id="KW-0067">ATP-binding</keyword>
<dbReference type="PANTHER" id="PTHR24421:SF10">
    <property type="entry name" value="NITRATE_NITRITE SENSOR PROTEIN NARQ"/>
    <property type="match status" value="1"/>
</dbReference>
<dbReference type="AlphaFoldDB" id="A0A1G6QF59"/>
<evidence type="ECO:0000313" key="12">
    <source>
        <dbReference type="EMBL" id="SDC91110.1"/>
    </source>
</evidence>
<dbReference type="GO" id="GO:0016020">
    <property type="term" value="C:membrane"/>
    <property type="evidence" value="ECO:0007669"/>
    <property type="project" value="InterPro"/>
</dbReference>
<evidence type="ECO:0000256" key="10">
    <source>
        <dbReference type="SAM" id="Phobius"/>
    </source>
</evidence>
<organism evidence="12 13">
    <name type="scientific">Sanguibacter gelidistatuariae</name>
    <dbReference type="NCBI Taxonomy" id="1814289"/>
    <lineage>
        <taxon>Bacteria</taxon>
        <taxon>Bacillati</taxon>
        <taxon>Actinomycetota</taxon>
        <taxon>Actinomycetes</taxon>
        <taxon>Micrococcales</taxon>
        <taxon>Sanguibacteraceae</taxon>
        <taxon>Sanguibacter</taxon>
    </lineage>
</organism>
<dbReference type="Gene3D" id="1.20.5.1930">
    <property type="match status" value="1"/>
</dbReference>
<dbReference type="CDD" id="cd16917">
    <property type="entry name" value="HATPase_UhpB-NarQ-NarX-like"/>
    <property type="match status" value="1"/>
</dbReference>
<keyword evidence="5" id="KW-0547">Nucleotide-binding</keyword>
<evidence type="ECO:0000256" key="2">
    <source>
        <dbReference type="ARBA" id="ARBA00012438"/>
    </source>
</evidence>
<feature type="region of interest" description="Disordered" evidence="9">
    <location>
        <begin position="437"/>
        <end position="460"/>
    </location>
</feature>
<feature type="transmembrane region" description="Helical" evidence="10">
    <location>
        <begin position="135"/>
        <end position="154"/>
    </location>
</feature>
<gene>
    <name evidence="12" type="ORF">SAMN05216410_2529</name>
</gene>
<dbReference type="InterPro" id="IPR011712">
    <property type="entry name" value="Sig_transdc_His_kin_sub3_dim/P"/>
</dbReference>
<evidence type="ECO:0000256" key="8">
    <source>
        <dbReference type="ARBA" id="ARBA00023012"/>
    </source>
</evidence>
<dbReference type="EC" id="2.7.13.3" evidence="2"/>
<evidence type="ECO:0000259" key="11">
    <source>
        <dbReference type="Pfam" id="PF07730"/>
    </source>
</evidence>
<dbReference type="EMBL" id="FMYH01000004">
    <property type="protein sequence ID" value="SDC91110.1"/>
    <property type="molecule type" value="Genomic_DNA"/>
</dbReference>
<dbReference type="GO" id="GO:0046983">
    <property type="term" value="F:protein dimerization activity"/>
    <property type="evidence" value="ECO:0007669"/>
    <property type="project" value="InterPro"/>
</dbReference>
<dbReference type="OrthoDB" id="227596at2"/>
<evidence type="ECO:0000313" key="13">
    <source>
        <dbReference type="Proteomes" id="UP000199039"/>
    </source>
</evidence>
<dbReference type="InterPro" id="IPR050482">
    <property type="entry name" value="Sensor_HK_TwoCompSys"/>
</dbReference>
<feature type="region of interest" description="Disordered" evidence="9">
    <location>
        <begin position="11"/>
        <end position="99"/>
    </location>
</feature>
<evidence type="ECO:0000256" key="5">
    <source>
        <dbReference type="ARBA" id="ARBA00022741"/>
    </source>
</evidence>
<keyword evidence="13" id="KW-1185">Reference proteome</keyword>
<dbReference type="STRING" id="1814289.SAMN05216410_2529"/>
<dbReference type="InterPro" id="IPR036890">
    <property type="entry name" value="HATPase_C_sf"/>
</dbReference>
<feature type="transmembrane region" description="Helical" evidence="10">
    <location>
        <begin position="240"/>
        <end position="261"/>
    </location>
</feature>
<evidence type="ECO:0000256" key="7">
    <source>
        <dbReference type="ARBA" id="ARBA00022840"/>
    </source>
</evidence>
<keyword evidence="10" id="KW-0472">Membrane</keyword>
<proteinExistence type="predicted"/>
<name>A0A1G6QF59_9MICO</name>
<keyword evidence="6 12" id="KW-0418">Kinase</keyword>
<dbReference type="GO" id="GO:0005524">
    <property type="term" value="F:ATP binding"/>
    <property type="evidence" value="ECO:0007669"/>
    <property type="project" value="UniProtKB-KW"/>
</dbReference>
<reference evidence="12 13" key="1">
    <citation type="submission" date="2016-09" db="EMBL/GenBank/DDBJ databases">
        <authorList>
            <person name="Capua I."/>
            <person name="De Benedictis P."/>
            <person name="Joannis T."/>
            <person name="Lombin L.H."/>
            <person name="Cattoli G."/>
        </authorList>
    </citation>
    <scope>NUCLEOTIDE SEQUENCE [LARGE SCALE GENOMIC DNA]</scope>
    <source>
        <strain evidence="12 13">ISLP-3</strain>
    </source>
</reference>